<evidence type="ECO:0000256" key="20">
    <source>
        <dbReference type="ARBA" id="ARBA00049902"/>
    </source>
</evidence>
<evidence type="ECO:0000256" key="6">
    <source>
        <dbReference type="ARBA" id="ARBA00022679"/>
    </source>
</evidence>
<keyword evidence="25" id="KW-1185">Reference proteome</keyword>
<dbReference type="InterPro" id="IPR018365">
    <property type="entry name" value="Cell_cycle_FtsW-rel_CS"/>
</dbReference>
<dbReference type="InterPro" id="IPR013437">
    <property type="entry name" value="FtsW"/>
</dbReference>
<feature type="transmembrane region" description="Helical" evidence="23">
    <location>
        <begin position="365"/>
        <end position="386"/>
    </location>
</feature>
<feature type="transmembrane region" description="Helical" evidence="23">
    <location>
        <begin position="190"/>
        <end position="207"/>
    </location>
</feature>
<evidence type="ECO:0000256" key="14">
    <source>
        <dbReference type="ARBA" id="ARBA00032370"/>
    </source>
</evidence>
<dbReference type="EMBL" id="JAUSRE010000003">
    <property type="protein sequence ID" value="MDP9887365.1"/>
    <property type="molecule type" value="Genomic_DNA"/>
</dbReference>
<dbReference type="Pfam" id="PF01098">
    <property type="entry name" value="FTSW_RODA_SPOVE"/>
    <property type="match status" value="1"/>
</dbReference>
<feature type="transmembrane region" description="Helical" evidence="23">
    <location>
        <begin position="299"/>
        <end position="319"/>
    </location>
</feature>
<keyword evidence="12" id="KW-0131">Cell cycle</keyword>
<keyword evidence="6" id="KW-0808">Transferase</keyword>
<dbReference type="RefSeq" id="WP_307304781.1">
    <property type="nucleotide sequence ID" value="NZ_JAUSRE010000003.1"/>
</dbReference>
<dbReference type="PANTHER" id="PTHR30474:SF2">
    <property type="entry name" value="PEPTIDOGLYCAN GLYCOSYLTRANSFERASE FTSW-RELATED"/>
    <property type="match status" value="1"/>
</dbReference>
<evidence type="ECO:0000256" key="10">
    <source>
        <dbReference type="ARBA" id="ARBA00022989"/>
    </source>
</evidence>
<protein>
    <recommendedName>
        <fullName evidence="17">Probable peptidoglycan glycosyltransferase FtsW</fullName>
        <ecNumber evidence="19">2.4.99.28</ecNumber>
    </recommendedName>
    <alternativeName>
        <fullName evidence="18">Cell division protein FtsW</fullName>
    </alternativeName>
    <alternativeName>
        <fullName evidence="15">Cell wall polymerase</fullName>
    </alternativeName>
    <alternativeName>
        <fullName evidence="14">Peptidoglycan polymerase</fullName>
    </alternativeName>
</protein>
<evidence type="ECO:0000256" key="8">
    <source>
        <dbReference type="ARBA" id="ARBA00022960"/>
    </source>
</evidence>
<proteinExistence type="inferred from homology"/>
<keyword evidence="8" id="KW-0133">Cell shape</keyword>
<dbReference type="GO" id="GO:0051301">
    <property type="term" value="P:cell division"/>
    <property type="evidence" value="ECO:0007669"/>
    <property type="project" value="UniProtKB-KW"/>
</dbReference>
<evidence type="ECO:0000256" key="22">
    <source>
        <dbReference type="SAM" id="MobiDB-lite"/>
    </source>
</evidence>
<evidence type="ECO:0000256" key="11">
    <source>
        <dbReference type="ARBA" id="ARBA00023136"/>
    </source>
</evidence>
<comment type="subcellular location">
    <subcellularLocation>
        <location evidence="1">Cell membrane</location>
        <topology evidence="1">Multi-pass membrane protein</topology>
    </subcellularLocation>
</comment>
<keyword evidence="3" id="KW-1003">Cell membrane</keyword>
<comment type="function">
    <text evidence="21">Peptidoglycan polymerase that is essential for cell division.</text>
</comment>
<dbReference type="Proteomes" id="UP001226577">
    <property type="component" value="Unassembled WGS sequence"/>
</dbReference>
<keyword evidence="9" id="KW-0573">Peptidoglycan synthesis</keyword>
<evidence type="ECO:0000256" key="18">
    <source>
        <dbReference type="ARBA" id="ARBA00041418"/>
    </source>
</evidence>
<dbReference type="PANTHER" id="PTHR30474">
    <property type="entry name" value="CELL CYCLE PROTEIN"/>
    <property type="match status" value="1"/>
</dbReference>
<evidence type="ECO:0000256" key="23">
    <source>
        <dbReference type="SAM" id="Phobius"/>
    </source>
</evidence>
<comment type="caution">
    <text evidence="24">The sequence shown here is derived from an EMBL/GenBank/DDBJ whole genome shotgun (WGS) entry which is preliminary data.</text>
</comment>
<feature type="transmembrane region" description="Helical" evidence="23">
    <location>
        <begin position="128"/>
        <end position="154"/>
    </location>
</feature>
<comment type="catalytic activity">
    <reaction evidence="20">
        <text>[GlcNAc-(1-&gt;4)-Mur2Ac(oyl-L-Ala-gamma-D-Glu-L-Lys-D-Ala-D-Ala)](n)-di-trans,octa-cis-undecaprenyl diphosphate + beta-D-GlcNAc-(1-&gt;4)-Mur2Ac(oyl-L-Ala-gamma-D-Glu-L-Lys-D-Ala-D-Ala)-di-trans,octa-cis-undecaprenyl diphosphate = [GlcNAc-(1-&gt;4)-Mur2Ac(oyl-L-Ala-gamma-D-Glu-L-Lys-D-Ala-D-Ala)](n+1)-di-trans,octa-cis-undecaprenyl diphosphate + di-trans,octa-cis-undecaprenyl diphosphate + H(+)</text>
        <dbReference type="Rhea" id="RHEA:23708"/>
        <dbReference type="Rhea" id="RHEA-COMP:9602"/>
        <dbReference type="Rhea" id="RHEA-COMP:9603"/>
        <dbReference type="ChEBI" id="CHEBI:15378"/>
        <dbReference type="ChEBI" id="CHEBI:58405"/>
        <dbReference type="ChEBI" id="CHEBI:60033"/>
        <dbReference type="ChEBI" id="CHEBI:78435"/>
        <dbReference type="EC" id="2.4.99.28"/>
    </reaction>
</comment>
<feature type="region of interest" description="Disordered" evidence="22">
    <location>
        <begin position="393"/>
        <end position="418"/>
    </location>
</feature>
<comment type="pathway">
    <text evidence="2">Cell wall biogenesis; peptidoglycan biosynthesis.</text>
</comment>
<evidence type="ECO:0000256" key="1">
    <source>
        <dbReference type="ARBA" id="ARBA00004651"/>
    </source>
</evidence>
<dbReference type="NCBIfam" id="TIGR02614">
    <property type="entry name" value="ftsW"/>
    <property type="match status" value="1"/>
</dbReference>
<accession>A0ABT9RRF1</accession>
<feature type="transmembrane region" description="Helical" evidence="23">
    <location>
        <begin position="331"/>
        <end position="359"/>
    </location>
</feature>
<keyword evidence="5" id="KW-0328">Glycosyltransferase</keyword>
<name>A0ABT9RRF1_9MICC</name>
<feature type="transmembrane region" description="Helical" evidence="23">
    <location>
        <begin position="166"/>
        <end position="184"/>
    </location>
</feature>
<keyword evidence="11 23" id="KW-0472">Membrane</keyword>
<evidence type="ECO:0000313" key="25">
    <source>
        <dbReference type="Proteomes" id="UP001226577"/>
    </source>
</evidence>
<evidence type="ECO:0000256" key="16">
    <source>
        <dbReference type="ARBA" id="ARBA00038053"/>
    </source>
</evidence>
<keyword evidence="13" id="KW-0961">Cell wall biogenesis/degradation</keyword>
<gene>
    <name evidence="24" type="ORF">J2X98_000936</name>
</gene>
<feature type="transmembrane region" description="Helical" evidence="23">
    <location>
        <begin position="214"/>
        <end position="231"/>
    </location>
</feature>
<evidence type="ECO:0000256" key="3">
    <source>
        <dbReference type="ARBA" id="ARBA00022475"/>
    </source>
</evidence>
<feature type="transmembrane region" description="Helical" evidence="23">
    <location>
        <begin position="100"/>
        <end position="122"/>
    </location>
</feature>
<dbReference type="InterPro" id="IPR001182">
    <property type="entry name" value="FtsW/RodA"/>
</dbReference>
<evidence type="ECO:0000256" key="19">
    <source>
        <dbReference type="ARBA" id="ARBA00044770"/>
    </source>
</evidence>
<organism evidence="24 25">
    <name type="scientific">Pseudarthrobacter enclensis</name>
    <dbReference type="NCBI Taxonomy" id="993070"/>
    <lineage>
        <taxon>Bacteria</taxon>
        <taxon>Bacillati</taxon>
        <taxon>Actinomycetota</taxon>
        <taxon>Actinomycetes</taxon>
        <taxon>Micrococcales</taxon>
        <taxon>Micrococcaceae</taxon>
        <taxon>Pseudarthrobacter</taxon>
    </lineage>
</organism>
<keyword evidence="10 23" id="KW-1133">Transmembrane helix</keyword>
<keyword evidence="4 24" id="KW-0132">Cell division</keyword>
<sequence>MPVGQKHLRPVRNVRGRLGKLAVWFEDDSPGRLRPLILASVLSLSAIGLVEVASASSVESVAAGNNPYDLPLRQGVWTIAGVAIMLVLARLPVDRIRKLGWPLLIGAILALILVFTPLGMTVNGNRNWIGVGGFSAQPSEFAKLALIVWAAGILDRKQALLGQWKHAVIPLLPAGAVIMAVVALGHDLGTTLIIMMILAATMFFGGVRMKVFSVAALICAVAAVLLAASSGNRMGRIFSWLGAGSGDDTQGVGYQATNGLYALASGRWFGVGLGQSRQKWNWIPEAHNDFIFTILGEELGLAGTLLVLALFAVLAVAVVKTIAGSRDTFSRIVACSIIAWIIGQAVLNMSMVTGLLPVIGVPLPFISYGGSAMVSSLAGIGVILAITRPPAAAPSLSGPQAKRFRLLPPKRNSSRTKG</sequence>
<feature type="transmembrane region" description="Helical" evidence="23">
    <location>
        <begin position="36"/>
        <end position="55"/>
    </location>
</feature>
<evidence type="ECO:0000313" key="24">
    <source>
        <dbReference type="EMBL" id="MDP9887365.1"/>
    </source>
</evidence>
<comment type="similarity">
    <text evidence="16">Belongs to the SEDS family. FtsW subfamily.</text>
</comment>
<evidence type="ECO:0000256" key="4">
    <source>
        <dbReference type="ARBA" id="ARBA00022618"/>
    </source>
</evidence>
<evidence type="ECO:0000256" key="13">
    <source>
        <dbReference type="ARBA" id="ARBA00023316"/>
    </source>
</evidence>
<evidence type="ECO:0000256" key="21">
    <source>
        <dbReference type="ARBA" id="ARBA00049966"/>
    </source>
</evidence>
<evidence type="ECO:0000256" key="15">
    <source>
        <dbReference type="ARBA" id="ARBA00033270"/>
    </source>
</evidence>
<evidence type="ECO:0000256" key="2">
    <source>
        <dbReference type="ARBA" id="ARBA00004752"/>
    </source>
</evidence>
<evidence type="ECO:0000256" key="7">
    <source>
        <dbReference type="ARBA" id="ARBA00022692"/>
    </source>
</evidence>
<evidence type="ECO:0000256" key="12">
    <source>
        <dbReference type="ARBA" id="ARBA00023306"/>
    </source>
</evidence>
<dbReference type="PROSITE" id="PS00428">
    <property type="entry name" value="FTSW_RODA_SPOVE"/>
    <property type="match status" value="1"/>
</dbReference>
<evidence type="ECO:0000256" key="9">
    <source>
        <dbReference type="ARBA" id="ARBA00022984"/>
    </source>
</evidence>
<reference evidence="24 25" key="1">
    <citation type="submission" date="2023-07" db="EMBL/GenBank/DDBJ databases">
        <title>Sorghum-associated microbial communities from plants grown in Nebraska, USA.</title>
        <authorList>
            <person name="Schachtman D."/>
        </authorList>
    </citation>
    <scope>NUCLEOTIDE SEQUENCE [LARGE SCALE GENOMIC DNA]</scope>
    <source>
        <strain evidence="24 25">CC222</strain>
    </source>
</reference>
<dbReference type="EC" id="2.4.99.28" evidence="19"/>
<keyword evidence="7 23" id="KW-0812">Transmembrane</keyword>
<evidence type="ECO:0000256" key="17">
    <source>
        <dbReference type="ARBA" id="ARBA00041185"/>
    </source>
</evidence>
<evidence type="ECO:0000256" key="5">
    <source>
        <dbReference type="ARBA" id="ARBA00022676"/>
    </source>
</evidence>
<feature type="transmembrane region" description="Helical" evidence="23">
    <location>
        <begin position="75"/>
        <end position="93"/>
    </location>
</feature>